<keyword evidence="2" id="KW-1185">Reference proteome</keyword>
<reference evidence="2" key="1">
    <citation type="submission" date="2022-10" db="EMBL/GenBank/DDBJ databases">
        <title>Genome assembly of Pristionchus species.</title>
        <authorList>
            <person name="Yoshida K."/>
            <person name="Sommer R.J."/>
        </authorList>
    </citation>
    <scope>NUCLEOTIDE SEQUENCE [LARGE SCALE GENOMIC DNA]</scope>
    <source>
        <strain evidence="2">RS5460</strain>
    </source>
</reference>
<proteinExistence type="predicted"/>
<name>A0AAN4Z5M1_9BILA</name>
<organism evidence="1 2">
    <name type="scientific">Pristionchus mayeri</name>
    <dbReference type="NCBI Taxonomy" id="1317129"/>
    <lineage>
        <taxon>Eukaryota</taxon>
        <taxon>Metazoa</taxon>
        <taxon>Ecdysozoa</taxon>
        <taxon>Nematoda</taxon>
        <taxon>Chromadorea</taxon>
        <taxon>Rhabditida</taxon>
        <taxon>Rhabditina</taxon>
        <taxon>Diplogasteromorpha</taxon>
        <taxon>Diplogasteroidea</taxon>
        <taxon>Neodiplogasteridae</taxon>
        <taxon>Pristionchus</taxon>
    </lineage>
</organism>
<dbReference type="EMBL" id="BTRK01000001">
    <property type="protein sequence ID" value="GMR31660.1"/>
    <property type="molecule type" value="Genomic_DNA"/>
</dbReference>
<protein>
    <submittedName>
        <fullName evidence="1">Uncharacterized protein</fullName>
    </submittedName>
</protein>
<dbReference type="AlphaFoldDB" id="A0AAN4Z5M1"/>
<feature type="non-terminal residue" evidence="1">
    <location>
        <position position="1"/>
    </location>
</feature>
<sequence length="88" mass="9591">ATDLYLSVSITLPRSFFSLASIIDLKAPVVTAPSGARVAVEAILCGMRPSGWDWEITSGAVLACRQSDPTPIYYVHKEKFTTFSFAIH</sequence>
<evidence type="ECO:0000313" key="1">
    <source>
        <dbReference type="EMBL" id="GMR31660.1"/>
    </source>
</evidence>
<gene>
    <name evidence="1" type="ORF">PMAYCL1PPCAC_01855</name>
</gene>
<evidence type="ECO:0000313" key="2">
    <source>
        <dbReference type="Proteomes" id="UP001328107"/>
    </source>
</evidence>
<feature type="non-terminal residue" evidence="1">
    <location>
        <position position="88"/>
    </location>
</feature>
<accession>A0AAN4Z5M1</accession>
<dbReference type="Proteomes" id="UP001328107">
    <property type="component" value="Unassembled WGS sequence"/>
</dbReference>
<comment type="caution">
    <text evidence="1">The sequence shown here is derived from an EMBL/GenBank/DDBJ whole genome shotgun (WGS) entry which is preliminary data.</text>
</comment>